<dbReference type="Pfam" id="PF05783">
    <property type="entry name" value="DLIC"/>
    <property type="match status" value="1"/>
</dbReference>
<dbReference type="Gene3D" id="3.40.50.300">
    <property type="entry name" value="P-loop containing nucleotide triphosphate hydrolases"/>
    <property type="match status" value="1"/>
</dbReference>
<evidence type="ECO:0000256" key="9">
    <source>
        <dbReference type="ARBA" id="ARBA00022794"/>
    </source>
</evidence>
<dbReference type="GO" id="GO:0045504">
    <property type="term" value="F:dynein heavy chain binding"/>
    <property type="evidence" value="ECO:0007669"/>
    <property type="project" value="TreeGrafter"/>
</dbReference>
<reference evidence="16" key="1">
    <citation type="submission" date="2012-09" db="EMBL/GenBank/DDBJ databases">
        <authorList>
            <person name="Martin A.A."/>
        </authorList>
    </citation>
    <scope>NUCLEOTIDE SEQUENCE</scope>
</reference>
<evidence type="ECO:0000313" key="16">
    <source>
        <dbReference type="Proteomes" id="UP000035642"/>
    </source>
</evidence>
<dbReference type="InterPro" id="IPR027417">
    <property type="entry name" value="P-loop_NTPase"/>
</dbReference>
<dbReference type="GO" id="GO:0036064">
    <property type="term" value="C:ciliary basal body"/>
    <property type="evidence" value="ECO:0007669"/>
    <property type="project" value="TreeGrafter"/>
</dbReference>
<keyword evidence="11" id="KW-0969">Cilium</keyword>
<evidence type="ECO:0000256" key="14">
    <source>
        <dbReference type="ARBA" id="ARBA00023273"/>
    </source>
</evidence>
<sequence length="322" mass="37068">MDIWSLAKEKVPGNEEKFSNVEKKMEDKNDEEDRARKGTTHLIICGNTQSGKSTMINKFLDKNEEPKETVALEYTYARRTRGNNKDVCHIWELGGGADLTQLLAIPLTKENIESATLVVVLDLTRPNELWITMETLIAEAKRHCETAIKLLNQNEETAMRHPIQEDEKICSWFPIPMLMVGTKYDEFQNLESEQRRRICTTLRFIAFYYGAHLMFYSCYHEQLVRVGRSVFSHFGFGSSVPKAKVIDHNKPIYITSGTDTVEVNSCQLESSKIDDIRILQNLLSFSRHNHLPRIFYLKTTTVIIFLSAFPVREESRALSLNV</sequence>
<dbReference type="STRING" id="6313.A0A158PC14"/>
<evidence type="ECO:0000256" key="10">
    <source>
        <dbReference type="ARBA" id="ARBA00023017"/>
    </source>
</evidence>
<dbReference type="GO" id="GO:0035735">
    <property type="term" value="P:intraciliary transport involved in cilium assembly"/>
    <property type="evidence" value="ECO:0007669"/>
    <property type="project" value="InterPro"/>
</dbReference>
<proteinExistence type="inferred from homology"/>
<evidence type="ECO:0000256" key="15">
    <source>
        <dbReference type="SAM" id="MobiDB-lite"/>
    </source>
</evidence>
<evidence type="ECO:0000256" key="6">
    <source>
        <dbReference type="ARBA" id="ARBA00022473"/>
    </source>
</evidence>
<dbReference type="InterPro" id="IPR022780">
    <property type="entry name" value="Dynein_light_int_chain"/>
</dbReference>
<keyword evidence="7" id="KW-0963">Cytoplasm</keyword>
<dbReference type="InterPro" id="IPR040045">
    <property type="entry name" value="DYNC2LI1"/>
</dbReference>
<keyword evidence="13" id="KW-0206">Cytoskeleton</keyword>
<keyword evidence="16" id="KW-1185">Reference proteome</keyword>
<dbReference type="Proteomes" id="UP000035642">
    <property type="component" value="Unassembled WGS sequence"/>
</dbReference>
<comment type="subcellular location">
    <subcellularLocation>
        <location evidence="3">Cytoplasm</location>
        <location evidence="3">Cytoskeleton</location>
        <location evidence="3">Cilium axoneme</location>
    </subcellularLocation>
    <subcellularLocation>
        <location evidence="1">Cytoplasm</location>
        <location evidence="1">Cytoskeleton</location>
        <location evidence="1">Cilium basal body</location>
    </subcellularLocation>
    <subcellularLocation>
        <location evidence="2">Cytoplasm</location>
        <location evidence="2">Cytoskeleton</location>
        <location evidence="2">Microtubule organizing center</location>
        <location evidence="2">Centrosome</location>
    </subcellularLocation>
</comment>
<organism evidence="16 17">
    <name type="scientific">Angiostrongylus cantonensis</name>
    <name type="common">Rat lungworm</name>
    <dbReference type="NCBI Taxonomy" id="6313"/>
    <lineage>
        <taxon>Eukaryota</taxon>
        <taxon>Metazoa</taxon>
        <taxon>Ecdysozoa</taxon>
        <taxon>Nematoda</taxon>
        <taxon>Chromadorea</taxon>
        <taxon>Rhabditida</taxon>
        <taxon>Rhabditina</taxon>
        <taxon>Rhabditomorpha</taxon>
        <taxon>Strongyloidea</taxon>
        <taxon>Metastrongylidae</taxon>
        <taxon>Angiostrongylus</taxon>
    </lineage>
</organism>
<evidence type="ECO:0000256" key="13">
    <source>
        <dbReference type="ARBA" id="ARBA00023212"/>
    </source>
</evidence>
<keyword evidence="10" id="KW-0243">Dynein</keyword>
<feature type="region of interest" description="Disordered" evidence="15">
    <location>
        <begin position="15"/>
        <end position="35"/>
    </location>
</feature>
<evidence type="ECO:0000313" key="17">
    <source>
        <dbReference type="WBParaSite" id="ACAC_0001175701-mRNA-1"/>
    </source>
</evidence>
<evidence type="ECO:0000256" key="2">
    <source>
        <dbReference type="ARBA" id="ARBA00004300"/>
    </source>
</evidence>
<dbReference type="GO" id="GO:0005868">
    <property type="term" value="C:cytoplasmic dynein complex"/>
    <property type="evidence" value="ECO:0007669"/>
    <property type="project" value="InterPro"/>
</dbReference>
<evidence type="ECO:0000256" key="8">
    <source>
        <dbReference type="ARBA" id="ARBA00022701"/>
    </source>
</evidence>
<dbReference type="PANTHER" id="PTHR13236">
    <property type="entry name" value="DYNEIN 2 LIGHT INTERMEDIATE CHAIN, ISOFORM 2"/>
    <property type="match status" value="1"/>
</dbReference>
<reference evidence="17" key="2">
    <citation type="submission" date="2016-04" db="UniProtKB">
        <authorList>
            <consortium name="WormBaseParasite"/>
        </authorList>
    </citation>
    <scope>IDENTIFICATION</scope>
</reference>
<evidence type="ECO:0000256" key="11">
    <source>
        <dbReference type="ARBA" id="ARBA00023069"/>
    </source>
</evidence>
<dbReference type="GO" id="GO:0005874">
    <property type="term" value="C:microtubule"/>
    <property type="evidence" value="ECO:0007669"/>
    <property type="project" value="UniProtKB-KW"/>
</dbReference>
<keyword evidence="14" id="KW-0966">Cell projection</keyword>
<dbReference type="AlphaFoldDB" id="A0A158PC14"/>
<dbReference type="GO" id="GO:0005813">
    <property type="term" value="C:centrosome"/>
    <property type="evidence" value="ECO:0007669"/>
    <property type="project" value="UniProtKB-SubCell"/>
</dbReference>
<dbReference type="SUPFAM" id="SSF52540">
    <property type="entry name" value="P-loop containing nucleoside triphosphate hydrolases"/>
    <property type="match status" value="1"/>
</dbReference>
<protein>
    <recommendedName>
        <fullName evidence="5">Cytoplasmic dynein 2 light intermediate chain 1</fullName>
    </recommendedName>
</protein>
<evidence type="ECO:0000256" key="5">
    <source>
        <dbReference type="ARBA" id="ARBA00018863"/>
    </source>
</evidence>
<dbReference type="GO" id="GO:0035721">
    <property type="term" value="P:intraciliary retrograde transport"/>
    <property type="evidence" value="ECO:0007669"/>
    <property type="project" value="InterPro"/>
</dbReference>
<dbReference type="WBParaSite" id="ACAC_0001175701-mRNA-1">
    <property type="protein sequence ID" value="ACAC_0001175701-mRNA-1"/>
    <property type="gene ID" value="ACAC_0001175701"/>
</dbReference>
<keyword evidence="9" id="KW-0970">Cilium biogenesis/degradation</keyword>
<evidence type="ECO:0000256" key="1">
    <source>
        <dbReference type="ARBA" id="ARBA00004120"/>
    </source>
</evidence>
<evidence type="ECO:0000256" key="4">
    <source>
        <dbReference type="ARBA" id="ARBA00006831"/>
    </source>
</evidence>
<keyword evidence="6" id="KW-0217">Developmental protein</keyword>
<accession>A0A158PC14</accession>
<evidence type="ECO:0000256" key="3">
    <source>
        <dbReference type="ARBA" id="ARBA00004430"/>
    </source>
</evidence>
<keyword evidence="8" id="KW-0493">Microtubule</keyword>
<dbReference type="GO" id="GO:0005930">
    <property type="term" value="C:axoneme"/>
    <property type="evidence" value="ECO:0007669"/>
    <property type="project" value="UniProtKB-SubCell"/>
</dbReference>
<dbReference type="PANTHER" id="PTHR13236:SF0">
    <property type="entry name" value="CYTOPLASMIC DYNEIN 2 LIGHT INTERMEDIATE CHAIN 1"/>
    <property type="match status" value="1"/>
</dbReference>
<evidence type="ECO:0000256" key="7">
    <source>
        <dbReference type="ARBA" id="ARBA00022490"/>
    </source>
</evidence>
<name>A0A158PC14_ANGCA</name>
<evidence type="ECO:0000256" key="12">
    <source>
        <dbReference type="ARBA" id="ARBA00023175"/>
    </source>
</evidence>
<comment type="similarity">
    <text evidence="4">Belongs to the dynein light intermediate chain family.</text>
</comment>
<keyword evidence="12" id="KW-0505">Motor protein</keyword>